<proteinExistence type="predicted"/>
<evidence type="ECO:0000313" key="1">
    <source>
        <dbReference type="EMBL" id="KAH7320763.1"/>
    </source>
</evidence>
<evidence type="ECO:0000313" key="2">
    <source>
        <dbReference type="Proteomes" id="UP000813444"/>
    </source>
</evidence>
<dbReference type="OrthoDB" id="5273847at2759"/>
<reference evidence="1" key="1">
    <citation type="journal article" date="2021" name="Nat. Commun.">
        <title>Genetic determinants of endophytism in the Arabidopsis root mycobiome.</title>
        <authorList>
            <person name="Mesny F."/>
            <person name="Miyauchi S."/>
            <person name="Thiergart T."/>
            <person name="Pickel B."/>
            <person name="Atanasova L."/>
            <person name="Karlsson M."/>
            <person name="Huettel B."/>
            <person name="Barry K.W."/>
            <person name="Haridas S."/>
            <person name="Chen C."/>
            <person name="Bauer D."/>
            <person name="Andreopoulos W."/>
            <person name="Pangilinan J."/>
            <person name="LaButti K."/>
            <person name="Riley R."/>
            <person name="Lipzen A."/>
            <person name="Clum A."/>
            <person name="Drula E."/>
            <person name="Henrissat B."/>
            <person name="Kohler A."/>
            <person name="Grigoriev I.V."/>
            <person name="Martin F.M."/>
            <person name="Hacquard S."/>
        </authorList>
    </citation>
    <scope>NUCLEOTIDE SEQUENCE</scope>
    <source>
        <strain evidence="1">MPI-CAGE-CH-0235</strain>
    </source>
</reference>
<comment type="caution">
    <text evidence="1">The sequence shown here is derived from an EMBL/GenBank/DDBJ whole genome shotgun (WGS) entry which is preliminary data.</text>
</comment>
<dbReference type="EMBL" id="JAGPNK010000005">
    <property type="protein sequence ID" value="KAH7320763.1"/>
    <property type="molecule type" value="Genomic_DNA"/>
</dbReference>
<organism evidence="1 2">
    <name type="scientific">Stachybotrys elegans</name>
    <dbReference type="NCBI Taxonomy" id="80388"/>
    <lineage>
        <taxon>Eukaryota</taxon>
        <taxon>Fungi</taxon>
        <taxon>Dikarya</taxon>
        <taxon>Ascomycota</taxon>
        <taxon>Pezizomycotina</taxon>
        <taxon>Sordariomycetes</taxon>
        <taxon>Hypocreomycetidae</taxon>
        <taxon>Hypocreales</taxon>
        <taxon>Stachybotryaceae</taxon>
        <taxon>Stachybotrys</taxon>
    </lineage>
</organism>
<name>A0A8K0SU48_9HYPO</name>
<dbReference type="Proteomes" id="UP000813444">
    <property type="component" value="Unassembled WGS sequence"/>
</dbReference>
<sequence length="711" mass="79313">MQVCRRGLADSSQSAGCTKMSMQTVEIEPADEIVAVDIFISHLGIHGLKLHVMRRGSVVVRAVGVTACLDGSMAMTTMRGKSLIRGILCEFDAIKAVSVRLLESNGRINIKHSASIDPNFTPRLWNPYPPRPSGGGLRLAVEECPDPEDECSIHFNMDFGGSQGQKLQSLRRFTAYINTLKGFHGFCFEYENGEQVFYGTRFTIDLITRLRHCLEPSLAIDGKNGEYIDRFIVRHVYHPLRERLLVGSIEVITSKGRSKVFGNSETPFLSTQKQNILASLDASLDGAPTTVVASYNSPYDAMEDFRVYATVDPSMIGCSSEDCDSTLTFHSIEVTEPQMQDSFWMTRRGACFDAASLEGIRRVRVSAGLAGRSRLSEHVSGLWIEYHHGPPVILGQWIRDIGGFDLMTTERLVKISVWSSQEAASMSESERYGKTVGLEFASSSGQKFRFYPGALRDDILEMHYEISPYEELASMVWFFVEQYDDIQVRHRSQQPDAGPGLILYDTPRAFHPTDLSDGFSRAYRLFGGIKENPGEPSEQERSLRRLELRETFFWKDQTYNGTWVDLLTIRLCFNPKALVGVEFVYEQGITRKLGSMEGSLHELNISGDEVTLLVVNTRAENLVGIDLYTNKGKVCRASCANAVSSESCHAFDLVESASSVFLEQQDDRSVSRYKVPTDDGVGPCVGLWCMAMQDSGQIRLETVGPMFLGSN</sequence>
<keyword evidence="2" id="KW-1185">Reference proteome</keyword>
<gene>
    <name evidence="1" type="ORF">B0I35DRAFT_510591</name>
</gene>
<dbReference type="AlphaFoldDB" id="A0A8K0SU48"/>
<accession>A0A8K0SU48</accession>
<protein>
    <submittedName>
        <fullName evidence="1">Uncharacterized protein</fullName>
    </submittedName>
</protein>